<organism evidence="2 4">
    <name type="scientific">Enterococcus malodoratus ATCC 43197</name>
    <dbReference type="NCBI Taxonomy" id="1158601"/>
    <lineage>
        <taxon>Bacteria</taxon>
        <taxon>Bacillati</taxon>
        <taxon>Bacillota</taxon>
        <taxon>Bacilli</taxon>
        <taxon>Lactobacillales</taxon>
        <taxon>Enterococcaceae</taxon>
        <taxon>Enterococcus</taxon>
    </lineage>
</organism>
<dbReference type="Pfam" id="PF12724">
    <property type="entry name" value="Flavodoxin_5"/>
    <property type="match status" value="1"/>
</dbReference>
<protein>
    <recommendedName>
        <fullName evidence="1">Flavodoxin domain-containing protein</fullName>
    </recommendedName>
</protein>
<dbReference type="EMBL" id="ASWA01000002">
    <property type="protein sequence ID" value="EOT68893.1"/>
    <property type="molecule type" value="Genomic_DNA"/>
</dbReference>
<evidence type="ECO:0000313" key="2">
    <source>
        <dbReference type="EMBL" id="EOH81310.1"/>
    </source>
</evidence>
<feature type="domain" description="Flavodoxin" evidence="1">
    <location>
        <begin position="4"/>
        <end position="135"/>
    </location>
</feature>
<keyword evidence="5" id="KW-1185">Reference proteome</keyword>
<reference evidence="2 4" key="1">
    <citation type="submission" date="2013-02" db="EMBL/GenBank/DDBJ databases">
        <title>The Genome Sequence of Enterococcus malodoratus ATCC_43197.</title>
        <authorList>
            <consortium name="The Broad Institute Genome Sequencing Platform"/>
            <consortium name="The Broad Institute Genome Sequencing Center for Infectious Disease"/>
            <person name="Earl A.M."/>
            <person name="Gilmore M.S."/>
            <person name="Lebreton F."/>
            <person name="Walker B."/>
            <person name="Young S.K."/>
            <person name="Zeng Q."/>
            <person name="Gargeya S."/>
            <person name="Fitzgerald M."/>
            <person name="Haas B."/>
            <person name="Abouelleil A."/>
            <person name="Alvarado L."/>
            <person name="Arachchi H.M."/>
            <person name="Berlin A.M."/>
            <person name="Chapman S.B."/>
            <person name="Dewar J."/>
            <person name="Goldberg J."/>
            <person name="Griggs A."/>
            <person name="Gujja S."/>
            <person name="Hansen M."/>
            <person name="Howarth C."/>
            <person name="Imamovic A."/>
            <person name="Larimer J."/>
            <person name="McCowan C."/>
            <person name="Murphy C."/>
            <person name="Neiman D."/>
            <person name="Pearson M."/>
            <person name="Priest M."/>
            <person name="Roberts A."/>
            <person name="Saif S."/>
            <person name="Shea T."/>
            <person name="Sisk P."/>
            <person name="Sykes S."/>
            <person name="Wortman J."/>
            <person name="Nusbaum C."/>
            <person name="Birren B."/>
        </authorList>
    </citation>
    <scope>NUCLEOTIDE SEQUENCE [LARGE SCALE GENOMIC DNA]</scope>
    <source>
        <strain evidence="2 4">ATCC 43197</strain>
    </source>
</reference>
<comment type="caution">
    <text evidence="2">The sequence shown here is derived from an EMBL/GenBank/DDBJ whole genome shotgun (WGS) entry which is preliminary data.</text>
</comment>
<evidence type="ECO:0000313" key="4">
    <source>
        <dbReference type="Proteomes" id="UP000013783"/>
    </source>
</evidence>
<name>R2RCB4_9ENTE</name>
<dbReference type="STRING" id="71451.RV07_GL002819"/>
<dbReference type="InterPro" id="IPR026816">
    <property type="entry name" value="Flavodoxin_dom"/>
</dbReference>
<proteinExistence type="predicted"/>
<dbReference type="Proteomes" id="UP000013783">
    <property type="component" value="Unassembled WGS sequence"/>
</dbReference>
<dbReference type="PATRIC" id="fig|1158601.3.peg.403"/>
<accession>R2RCB4</accession>
<evidence type="ECO:0000313" key="5">
    <source>
        <dbReference type="Proteomes" id="UP000014148"/>
    </source>
</evidence>
<evidence type="ECO:0000259" key="1">
    <source>
        <dbReference type="Pfam" id="PF12724"/>
    </source>
</evidence>
<dbReference type="eggNOG" id="COG4635">
    <property type="taxonomic scope" value="Bacteria"/>
</dbReference>
<gene>
    <name evidence="3" type="ORF">I585_00352</name>
    <name evidence="2" type="ORF">UAI_00420</name>
</gene>
<dbReference type="OrthoDB" id="2146857at2"/>
<reference evidence="3 5" key="2">
    <citation type="submission" date="2013-03" db="EMBL/GenBank/DDBJ databases">
        <title>The Genome Sequence of Enterococcus malodoratus ATCC_43197 (PacBio/Illumina hybrid assembly).</title>
        <authorList>
            <consortium name="The Broad Institute Genomics Platform"/>
            <consortium name="The Broad Institute Genome Sequencing Center for Infectious Disease"/>
            <person name="Earl A."/>
            <person name="Russ C."/>
            <person name="Gilmore M."/>
            <person name="Surin D."/>
            <person name="Walker B."/>
            <person name="Young S."/>
            <person name="Zeng Q."/>
            <person name="Gargeya S."/>
            <person name="Fitzgerald M."/>
            <person name="Haas B."/>
            <person name="Abouelleil A."/>
            <person name="Allen A.W."/>
            <person name="Alvarado L."/>
            <person name="Arachchi H.M."/>
            <person name="Berlin A.M."/>
            <person name="Chapman S.B."/>
            <person name="Gainer-Dewar J."/>
            <person name="Goldberg J."/>
            <person name="Griggs A."/>
            <person name="Gujja S."/>
            <person name="Hansen M."/>
            <person name="Howarth C."/>
            <person name="Imamovic A."/>
            <person name="Ireland A."/>
            <person name="Larimer J."/>
            <person name="McCowan C."/>
            <person name="Murphy C."/>
            <person name="Pearson M."/>
            <person name="Poon T.W."/>
            <person name="Priest M."/>
            <person name="Roberts A."/>
            <person name="Saif S."/>
            <person name="Shea T."/>
            <person name="Sisk P."/>
            <person name="Sykes S."/>
            <person name="Wortman J."/>
            <person name="Nusbaum C."/>
            <person name="Birren B."/>
        </authorList>
    </citation>
    <scope>NUCLEOTIDE SEQUENCE [LARGE SCALE GENOMIC DNA]</scope>
    <source>
        <strain evidence="3 5">ATCC 43197</strain>
    </source>
</reference>
<dbReference type="EMBL" id="AJAK01000006">
    <property type="protein sequence ID" value="EOH81310.1"/>
    <property type="molecule type" value="Genomic_DNA"/>
</dbReference>
<dbReference type="RefSeq" id="WP_010739314.1">
    <property type="nucleotide sequence ID" value="NZ_KB946249.1"/>
</dbReference>
<dbReference type="AlphaFoldDB" id="R2RCB4"/>
<sequence>MTTIVIYATKKGSSEIYAREFANSRHYPILEQAQVTSKELITARNIYYFGSVYAGKVLGLEEWKKKIDDKKEMTIVSVGLSSKNDQEKLAEIQKGISEDFPEAATVHLRGRLVKEQMKLPEKLIVKMISMASKKKIEQEKFDIEKAIEQVVDVSCVDFIDLAELDRII</sequence>
<evidence type="ECO:0000313" key="3">
    <source>
        <dbReference type="EMBL" id="EOT68893.1"/>
    </source>
</evidence>
<dbReference type="Proteomes" id="UP000014148">
    <property type="component" value="Unassembled WGS sequence"/>
</dbReference>